<dbReference type="EMBL" id="ACYT02000045">
    <property type="protein sequence ID" value="EFF79610.1"/>
    <property type="molecule type" value="Genomic_DNA"/>
</dbReference>
<accession>D4TZV5</accession>
<name>D4TZV5_9ACTO</name>
<comment type="caution">
    <text evidence="1">The sequence shown here is derived from an EMBL/GenBank/DDBJ whole genome shotgun (WGS) entry which is preliminary data.</text>
</comment>
<proteinExistence type="predicted"/>
<protein>
    <submittedName>
        <fullName evidence="1">Uncharacterized protein</fullName>
    </submittedName>
</protein>
<evidence type="ECO:0000313" key="1">
    <source>
        <dbReference type="EMBL" id="EFF79610.1"/>
    </source>
</evidence>
<dbReference type="HOGENOM" id="CLU_2520180_0_0_11"/>
<dbReference type="Proteomes" id="UP000003150">
    <property type="component" value="Unassembled WGS sequence"/>
</dbReference>
<evidence type="ECO:0000313" key="2">
    <source>
        <dbReference type="Proteomes" id="UP000003150"/>
    </source>
</evidence>
<sequence>MMPVCHDGAGAARGIRCADARADGVWLIDKEEGRGISMPAALRLGGFRVVAEQVWKGCHGDRHALDRREVRADCLVRMRIHARP</sequence>
<organism evidence="1 2">
    <name type="scientific">Schaalia odontolytica F0309</name>
    <dbReference type="NCBI Taxonomy" id="649742"/>
    <lineage>
        <taxon>Bacteria</taxon>
        <taxon>Bacillati</taxon>
        <taxon>Actinomycetota</taxon>
        <taxon>Actinomycetes</taxon>
        <taxon>Actinomycetales</taxon>
        <taxon>Actinomycetaceae</taxon>
        <taxon>Schaalia</taxon>
    </lineage>
</organism>
<dbReference type="AlphaFoldDB" id="D4TZV5"/>
<reference evidence="1 2" key="1">
    <citation type="submission" date="2009-10" db="EMBL/GenBank/DDBJ databases">
        <authorList>
            <person name="Weinstock G."/>
            <person name="Sodergren E."/>
            <person name="Clifton S."/>
            <person name="Fulton L."/>
            <person name="Fulton B."/>
            <person name="Courtney L."/>
            <person name="Fronick C."/>
            <person name="Harrison M."/>
            <person name="Strong C."/>
            <person name="Farmer C."/>
            <person name="Delahaunty K."/>
            <person name="Markovic C."/>
            <person name="Hall O."/>
            <person name="Minx P."/>
            <person name="Tomlinson C."/>
            <person name="Mitreva M."/>
            <person name="Nelson J."/>
            <person name="Hou S."/>
            <person name="Wollam A."/>
            <person name="Pepin K.H."/>
            <person name="Johnson M."/>
            <person name="Bhonagiri V."/>
            <person name="Nash W.E."/>
            <person name="Warren W."/>
            <person name="Chinwalla A."/>
            <person name="Mardis E.R."/>
            <person name="Wilson R.K."/>
        </authorList>
    </citation>
    <scope>NUCLEOTIDE SEQUENCE [LARGE SCALE GENOMIC DNA]</scope>
    <source>
        <strain evidence="1 2">F0309</strain>
    </source>
</reference>
<gene>
    <name evidence="1" type="ORF">HMPREF0970_01490</name>
</gene>